<dbReference type="Proteomes" id="UP001230268">
    <property type="component" value="Unassembled WGS sequence"/>
</dbReference>
<name>A0AAD8PGT7_BABGI</name>
<reference evidence="1" key="1">
    <citation type="submission" date="2023-08" db="EMBL/GenBank/DDBJ databases">
        <title>Draft sequence of the Babesia gibsoni genome.</title>
        <authorList>
            <person name="Yamagishi J.Y."/>
            <person name="Xuan X.X."/>
        </authorList>
    </citation>
    <scope>NUCLEOTIDE SEQUENCE</scope>
    <source>
        <strain evidence="1">Azabu</strain>
    </source>
</reference>
<accession>A0AAD8PGT7</accession>
<keyword evidence="2" id="KW-1185">Reference proteome</keyword>
<dbReference type="EMBL" id="JAVEPI010000001">
    <property type="protein sequence ID" value="KAK1444907.1"/>
    <property type="molecule type" value="Genomic_DNA"/>
</dbReference>
<proteinExistence type="predicted"/>
<protein>
    <submittedName>
        <fullName evidence="1">Uncharacterized protein</fullName>
    </submittedName>
</protein>
<comment type="caution">
    <text evidence="1">The sequence shown here is derived from an EMBL/GenBank/DDBJ whole genome shotgun (WGS) entry which is preliminary data.</text>
</comment>
<dbReference type="AlphaFoldDB" id="A0AAD8PGT7"/>
<evidence type="ECO:0000313" key="2">
    <source>
        <dbReference type="Proteomes" id="UP001230268"/>
    </source>
</evidence>
<sequence>MKRDRVIQHSLKRLVDNLKWIELPREVKSQIGMEGNLTLCNKLNALTHMKRCDPKAREEVIISHIARSLSILEQLLPLIVGCSVQFKQEYVTSAPFVKYVIDMLEVHHTLLSKELLMKALSFVNAVASTDYIGITMKLLQSLSTMPETQDVCLNHCNDVLKLLHNTPESIISQELCDISMEALFKTVVAGIDTSMVETSLSLLYLLLHHFPDYDRLQEVTKLYMREVKHHIFCLDPSILINVLQFIYRCKYTDDELYTTAMESLLYKYEHMTFNEKSTLLLMLPYLKHLCLLKTPNISRNAYSEECQMLNSTLRREFENLVMSMSPNDMVTHCLAISLMFKQSKVVRKLLLKSITPAFLESLDSHGFLKLLSCCNTLHIDSSYIEVSRMLSKAVHAKLTGSNGADLVLAFKSISQITARRHRKYLIPLVMEALEANSQKGESLIECLHLYVALNMQRIDGTVLEHGISMLFPHMQKIENNNEYVMESTGRPDLDTHNFKTLGDDGISIATTAIESPENGRIDVSGKHNRKRVYDILYIPRSDNVASEIPLKGLCKLLECLTKMESPLERLIPLFCLLQTSILMRIKYSSSVGIGTLAGILRSMTECRIVQGELATVILDRIYNYPELLEDAESAAHVLKFVEFTNHMDYQSKLSKPLFEYCLRKPTAELLEVLEYQRYKRPDFYSAYTDMMDPSPPKMPDGPDGIVNDSPLIQNNYGSILSTVRISRPSGGKRQQILSQWLLDQPDGQGFEEYYRIGNLVVDFFNPKSSTAVLILRNQDHYTYNKGFHLKNRMWLTYSMLRLQGISVIMVPEAVLVGKVSTRLT</sequence>
<gene>
    <name evidence="1" type="ORF">BgAZ_108130</name>
</gene>
<evidence type="ECO:0000313" key="1">
    <source>
        <dbReference type="EMBL" id="KAK1444907.1"/>
    </source>
</evidence>
<organism evidence="1 2">
    <name type="scientific">Babesia gibsoni</name>
    <dbReference type="NCBI Taxonomy" id="33632"/>
    <lineage>
        <taxon>Eukaryota</taxon>
        <taxon>Sar</taxon>
        <taxon>Alveolata</taxon>
        <taxon>Apicomplexa</taxon>
        <taxon>Aconoidasida</taxon>
        <taxon>Piroplasmida</taxon>
        <taxon>Babesiidae</taxon>
        <taxon>Babesia</taxon>
    </lineage>
</organism>